<evidence type="ECO:0000256" key="9">
    <source>
        <dbReference type="ARBA" id="ARBA00023004"/>
    </source>
</evidence>
<evidence type="ECO:0000256" key="8">
    <source>
        <dbReference type="ARBA" id="ARBA00022989"/>
    </source>
</evidence>
<keyword evidence="3" id="KW-0813">Transport</keyword>
<feature type="transmembrane region" description="Helical" evidence="12">
    <location>
        <begin position="218"/>
        <end position="236"/>
    </location>
</feature>
<organism evidence="14">
    <name type="scientific">Heliothis virescens</name>
    <name type="common">Tobacco budworm moth</name>
    <dbReference type="NCBI Taxonomy" id="7102"/>
    <lineage>
        <taxon>Eukaryota</taxon>
        <taxon>Metazoa</taxon>
        <taxon>Ecdysozoa</taxon>
        <taxon>Arthropoda</taxon>
        <taxon>Hexapoda</taxon>
        <taxon>Insecta</taxon>
        <taxon>Pterygota</taxon>
        <taxon>Neoptera</taxon>
        <taxon>Endopterygota</taxon>
        <taxon>Lepidoptera</taxon>
        <taxon>Glossata</taxon>
        <taxon>Ditrysia</taxon>
        <taxon>Noctuoidea</taxon>
        <taxon>Noctuidae</taxon>
        <taxon>Heliothinae</taxon>
        <taxon>Heliothis</taxon>
    </lineage>
</organism>
<evidence type="ECO:0000313" key="14">
    <source>
        <dbReference type="EMBL" id="PCG74188.1"/>
    </source>
</evidence>
<evidence type="ECO:0000256" key="2">
    <source>
        <dbReference type="ARBA" id="ARBA00004141"/>
    </source>
</evidence>
<reference evidence="14" key="1">
    <citation type="submission" date="2017-09" db="EMBL/GenBank/DDBJ databases">
        <title>Contemporary evolution of a Lepidopteran species, Heliothis virescens, in response to modern agricultural practices.</title>
        <authorList>
            <person name="Fritz M.L."/>
            <person name="Deyonke A.M."/>
            <person name="Papanicolaou A."/>
            <person name="Micinski S."/>
            <person name="Westbrook J."/>
            <person name="Gould F."/>
        </authorList>
    </citation>
    <scope>NUCLEOTIDE SEQUENCE [LARGE SCALE GENOMIC DNA]</scope>
    <source>
        <strain evidence="14">HvINT-</strain>
        <tissue evidence="14">Whole body</tissue>
    </source>
</reference>
<evidence type="ECO:0000256" key="5">
    <source>
        <dbReference type="ARBA" id="ARBA00022692"/>
    </source>
</evidence>
<dbReference type="PANTHER" id="PTHR15422">
    <property type="entry name" value="OS05G0565100 PROTEIN"/>
    <property type="match status" value="1"/>
</dbReference>
<keyword evidence="9" id="KW-0408">Iron</keyword>
<comment type="cofactor">
    <cofactor evidence="1">
        <name>heme b</name>
        <dbReference type="ChEBI" id="CHEBI:60344"/>
    </cofactor>
</comment>
<comment type="caution">
    <text evidence="14">The sequence shown here is derived from an EMBL/GenBank/DDBJ whole genome shotgun (WGS) entry which is preliminary data.</text>
</comment>
<feature type="transmembrane region" description="Helical" evidence="12">
    <location>
        <begin position="153"/>
        <end position="173"/>
    </location>
</feature>
<feature type="domain" description="Cytochrome b561" evidence="13">
    <location>
        <begin position="82"/>
        <end position="205"/>
    </location>
</feature>
<evidence type="ECO:0000256" key="11">
    <source>
        <dbReference type="ARBA" id="ARBA00024225"/>
    </source>
</evidence>
<feature type="transmembrane region" description="Helical" evidence="12">
    <location>
        <begin position="82"/>
        <end position="102"/>
    </location>
</feature>
<protein>
    <recommendedName>
        <fullName evidence="11">ascorbate ferrireductase (transmembrane)</fullName>
        <ecNumber evidence="11">7.2.1.3</ecNumber>
    </recommendedName>
</protein>
<keyword evidence="10 12" id="KW-0472">Membrane</keyword>
<dbReference type="GO" id="GO:0046872">
    <property type="term" value="F:metal ion binding"/>
    <property type="evidence" value="ECO:0007669"/>
    <property type="project" value="UniProtKB-KW"/>
</dbReference>
<dbReference type="InterPro" id="IPR045150">
    <property type="entry name" value="CYB561D1/2"/>
</dbReference>
<evidence type="ECO:0000256" key="3">
    <source>
        <dbReference type="ARBA" id="ARBA00022448"/>
    </source>
</evidence>
<evidence type="ECO:0000256" key="1">
    <source>
        <dbReference type="ARBA" id="ARBA00001970"/>
    </source>
</evidence>
<keyword evidence="5 12" id="KW-0812">Transmembrane</keyword>
<name>A0A2A4JR54_HELVI</name>
<feature type="transmembrane region" description="Helical" evidence="12">
    <location>
        <begin position="122"/>
        <end position="141"/>
    </location>
</feature>
<evidence type="ECO:0000259" key="13">
    <source>
        <dbReference type="SMART" id="SM00665"/>
    </source>
</evidence>
<dbReference type="GO" id="GO:0140571">
    <property type="term" value="F:transmembrane ascorbate ferrireductase activity"/>
    <property type="evidence" value="ECO:0007669"/>
    <property type="project" value="UniProtKB-EC"/>
</dbReference>
<dbReference type="EC" id="7.2.1.3" evidence="11"/>
<feature type="transmembrane region" description="Helical" evidence="12">
    <location>
        <begin position="185"/>
        <end position="206"/>
    </location>
</feature>
<dbReference type="Pfam" id="PF03188">
    <property type="entry name" value="Cytochrom_B561"/>
    <property type="match status" value="1"/>
</dbReference>
<gene>
    <name evidence="14" type="ORF">B5V51_13688</name>
</gene>
<keyword evidence="4" id="KW-0349">Heme</keyword>
<evidence type="ECO:0000256" key="4">
    <source>
        <dbReference type="ARBA" id="ARBA00022617"/>
    </source>
</evidence>
<dbReference type="AlphaFoldDB" id="A0A2A4JR54"/>
<dbReference type="InterPro" id="IPR006593">
    <property type="entry name" value="Cyt_b561/ferric_Rdtase_TM"/>
</dbReference>
<dbReference type="EMBL" id="NWSH01000789">
    <property type="protein sequence ID" value="PCG74188.1"/>
    <property type="molecule type" value="Genomic_DNA"/>
</dbReference>
<dbReference type="GO" id="GO:0140575">
    <property type="term" value="F:transmembrane monodehydroascorbate reductase activity"/>
    <property type="evidence" value="ECO:0007669"/>
    <property type="project" value="InterPro"/>
</dbReference>
<dbReference type="Gene3D" id="1.20.120.1770">
    <property type="match status" value="1"/>
</dbReference>
<comment type="subcellular location">
    <subcellularLocation>
        <location evidence="2">Membrane</location>
        <topology evidence="2">Multi-pass membrane protein</topology>
    </subcellularLocation>
</comment>
<keyword evidence="6" id="KW-0479">Metal-binding</keyword>
<dbReference type="GO" id="GO:0016020">
    <property type="term" value="C:membrane"/>
    <property type="evidence" value="ECO:0007669"/>
    <property type="project" value="UniProtKB-SubCell"/>
</dbReference>
<dbReference type="SMART" id="SM00665">
    <property type="entry name" value="B561"/>
    <property type="match status" value="1"/>
</dbReference>
<evidence type="ECO:0000256" key="7">
    <source>
        <dbReference type="ARBA" id="ARBA00022982"/>
    </source>
</evidence>
<evidence type="ECO:0000256" key="12">
    <source>
        <dbReference type="SAM" id="Phobius"/>
    </source>
</evidence>
<accession>A0A2A4JR54</accession>
<keyword evidence="7" id="KW-0249">Electron transport</keyword>
<keyword evidence="8 12" id="KW-1133">Transmembrane helix</keyword>
<proteinExistence type="predicted"/>
<evidence type="ECO:0000256" key="6">
    <source>
        <dbReference type="ARBA" id="ARBA00022723"/>
    </source>
</evidence>
<feature type="transmembrane region" description="Helical" evidence="12">
    <location>
        <begin position="47"/>
        <end position="70"/>
    </location>
</feature>
<sequence>MDVADRACDLECVGNKGKAEGPVTHEFVGPVRIVLVELSAADYRRKIWGSAVFTFIMMLIGVNVFTVFFFTLTFQLPLFMNLHVFLCTMGFQLFMPIGILMFSPLFGGSMYLTPNDRTYQHFILEIFAVSTGLAGTILSLGHMKYSCHAVTGFIGTVLAVLASLVGLIIYFIGPKNIDGQFIKETHRYLAISGFIFCTACFILGLLEKIFIKWIAIKNVHFILILFSVLYTLAAMMSTKLRTTYGT</sequence>
<evidence type="ECO:0000256" key="10">
    <source>
        <dbReference type="ARBA" id="ARBA00023136"/>
    </source>
</evidence>